<comment type="caution">
    <text evidence="1">The sequence shown here is derived from an EMBL/GenBank/DDBJ whole genome shotgun (WGS) entry which is preliminary data.</text>
</comment>
<name>A0A5M3Q531_9GAMM</name>
<accession>A0A5M3Q531</accession>
<reference evidence="1 2" key="1">
    <citation type="journal article" date="2019" name="J. Gen. Appl. Microbiol.">
        <title>Aerobic degradation of cis-dichloroethene by the marine bacterium Marinobacter salsuginis strain 5N-3.</title>
        <authorList>
            <person name="Inoue Y."/>
            <person name="Fukunaga Y."/>
            <person name="Katsumata H."/>
            <person name="Ohji S."/>
            <person name="Hosoyama A."/>
            <person name="Mori K."/>
            <person name="Ando K."/>
        </authorList>
    </citation>
    <scope>NUCLEOTIDE SEQUENCE [LARGE SCALE GENOMIC DNA]</scope>
    <source>
        <strain evidence="1 2">NBRC 109114</strain>
    </source>
</reference>
<gene>
    <name evidence="1" type="ORF">MSSD14B_38390</name>
</gene>
<dbReference type="Proteomes" id="UP000387223">
    <property type="component" value="Unassembled WGS sequence"/>
</dbReference>
<dbReference type="EMBL" id="BGZI01000035">
    <property type="protein sequence ID" value="GBO90171.1"/>
    <property type="molecule type" value="Genomic_DNA"/>
</dbReference>
<dbReference type="SUPFAM" id="SSF88659">
    <property type="entry name" value="Sigma3 and sigma4 domains of RNA polymerase sigma factors"/>
    <property type="match status" value="1"/>
</dbReference>
<dbReference type="AlphaFoldDB" id="A0A5M3Q531"/>
<dbReference type="InterPro" id="IPR036388">
    <property type="entry name" value="WH-like_DNA-bd_sf"/>
</dbReference>
<dbReference type="RefSeq" id="WP_136631018.1">
    <property type="nucleotide sequence ID" value="NZ_BGZI01000035.1"/>
</dbReference>
<dbReference type="Gene3D" id="1.10.10.10">
    <property type="entry name" value="Winged helix-like DNA-binding domain superfamily/Winged helix DNA-binding domain"/>
    <property type="match status" value="1"/>
</dbReference>
<dbReference type="InterPro" id="IPR013324">
    <property type="entry name" value="RNA_pol_sigma_r3/r4-like"/>
</dbReference>
<sequence length="388" mass="43862">MTETFSPIETELEQLLDRTEGIDETTKEVMLRHNGFNCKPREKLEDIAKDFGVTKEAVRQRSIKGLDRINDLIRTDESAFESLKSAVYAGHFLEACAPCSEEDAQHILYMEGCTDKKDIDIEALLYMLEQLTVQVGVEVIKEGKRRFVVKTTSPNVVKDIVKKAREEVTTLGASTVNKITQEVAIGHKLASNQTRLVVAALEAQPDFVWLTGADDERGNGFFLLKKAGRNPVELRLRRIFSVRKKCNMRWLHSKIARSRKAMKNEVDIPPEAIAQIGVEKGICKPTKNPEIFERAIKLDPKQTMKVSMEYRIWEFLKKNPESRDSDIMAAIKERETDRYNIRSKLNFSVVIQRVSHGVYSAVTDDFPPLHEVRAVGGEGAEEEVAAAG</sequence>
<protein>
    <submittedName>
        <fullName evidence="1">Uncharacterized protein</fullName>
    </submittedName>
</protein>
<evidence type="ECO:0000313" key="2">
    <source>
        <dbReference type="Proteomes" id="UP000387223"/>
    </source>
</evidence>
<evidence type="ECO:0000313" key="1">
    <source>
        <dbReference type="EMBL" id="GBO90171.1"/>
    </source>
</evidence>
<proteinExistence type="predicted"/>
<organism evidence="1 2">
    <name type="scientific">Marinobacter salsuginis</name>
    <dbReference type="NCBI Taxonomy" id="418719"/>
    <lineage>
        <taxon>Bacteria</taxon>
        <taxon>Pseudomonadati</taxon>
        <taxon>Pseudomonadota</taxon>
        <taxon>Gammaproteobacteria</taxon>
        <taxon>Pseudomonadales</taxon>
        <taxon>Marinobacteraceae</taxon>
        <taxon>Marinobacter</taxon>
    </lineage>
</organism>